<dbReference type="InterPro" id="IPR029032">
    <property type="entry name" value="AhpD-like"/>
</dbReference>
<keyword evidence="3" id="KW-1185">Reference proteome</keyword>
<organism evidence="2 3">
    <name type="scientific">Acrocarpospora macrocephala</name>
    <dbReference type="NCBI Taxonomy" id="150177"/>
    <lineage>
        <taxon>Bacteria</taxon>
        <taxon>Bacillati</taxon>
        <taxon>Actinomycetota</taxon>
        <taxon>Actinomycetes</taxon>
        <taxon>Streptosporangiales</taxon>
        <taxon>Streptosporangiaceae</taxon>
        <taxon>Acrocarpospora</taxon>
    </lineage>
</organism>
<name>A0A5M3WNM2_9ACTN</name>
<dbReference type="GO" id="GO:0051920">
    <property type="term" value="F:peroxiredoxin activity"/>
    <property type="evidence" value="ECO:0007669"/>
    <property type="project" value="InterPro"/>
</dbReference>
<dbReference type="Pfam" id="PF02627">
    <property type="entry name" value="CMD"/>
    <property type="match status" value="1"/>
</dbReference>
<dbReference type="PANTHER" id="PTHR34846">
    <property type="entry name" value="4-CARBOXYMUCONOLACTONE DECARBOXYLASE FAMILY PROTEIN (AFU_ORTHOLOGUE AFUA_6G11590)"/>
    <property type="match status" value="1"/>
</dbReference>
<protein>
    <submittedName>
        <fullName evidence="2">4-carboxymuconolactone decarboxylase</fullName>
    </submittedName>
</protein>
<dbReference type="OrthoDB" id="949132at2"/>
<dbReference type="Proteomes" id="UP000331127">
    <property type="component" value="Unassembled WGS sequence"/>
</dbReference>
<gene>
    <name evidence="2" type="ORF">Amac_023970</name>
</gene>
<dbReference type="InterPro" id="IPR003779">
    <property type="entry name" value="CMD-like"/>
</dbReference>
<sequence>MSDRLPLPAELTAAQRDAVDRITAGPRGEISGPFVPLLRSPELMTRLQLVGEHIRFGGVLDDDLRELVILTVARHWDQGYEWAFHHPIAVAKGVPLEVIESVGQGNRPHTGRPELCLVWDLVDELQRTGGVGDEVYTAAVKALGEEQVVAAVATAGYYTTLAMVMNVARTPPPPGGARLPSR</sequence>
<reference evidence="2 3" key="1">
    <citation type="submission" date="2019-10" db="EMBL/GenBank/DDBJ databases">
        <title>Whole genome shotgun sequence of Acrocarpospora macrocephala NBRC 16266.</title>
        <authorList>
            <person name="Ichikawa N."/>
            <person name="Kimura A."/>
            <person name="Kitahashi Y."/>
            <person name="Komaki H."/>
            <person name="Oguchi A."/>
        </authorList>
    </citation>
    <scope>NUCLEOTIDE SEQUENCE [LARGE SCALE GENOMIC DNA]</scope>
    <source>
        <strain evidence="2 3">NBRC 16266</strain>
    </source>
</reference>
<dbReference type="Gene3D" id="1.20.1290.10">
    <property type="entry name" value="AhpD-like"/>
    <property type="match status" value="1"/>
</dbReference>
<comment type="caution">
    <text evidence="2">The sequence shown here is derived from an EMBL/GenBank/DDBJ whole genome shotgun (WGS) entry which is preliminary data.</text>
</comment>
<dbReference type="SUPFAM" id="SSF69118">
    <property type="entry name" value="AhpD-like"/>
    <property type="match status" value="1"/>
</dbReference>
<accession>A0A5M3WNM2</accession>
<feature type="domain" description="Carboxymuconolactone decarboxylase-like" evidence="1">
    <location>
        <begin position="41"/>
        <end position="100"/>
    </location>
</feature>
<evidence type="ECO:0000313" key="3">
    <source>
        <dbReference type="Proteomes" id="UP000331127"/>
    </source>
</evidence>
<dbReference type="EMBL" id="BLAE01000012">
    <property type="protein sequence ID" value="GES08801.1"/>
    <property type="molecule type" value="Genomic_DNA"/>
</dbReference>
<proteinExistence type="predicted"/>
<dbReference type="PANTHER" id="PTHR34846:SF11">
    <property type="entry name" value="4-CARBOXYMUCONOLACTONE DECARBOXYLASE FAMILY PROTEIN (AFU_ORTHOLOGUE AFUA_6G11590)"/>
    <property type="match status" value="1"/>
</dbReference>
<dbReference type="AlphaFoldDB" id="A0A5M3WNM2"/>
<dbReference type="RefSeq" id="WP_155354396.1">
    <property type="nucleotide sequence ID" value="NZ_BAAAHL010000060.1"/>
</dbReference>
<evidence type="ECO:0000313" key="2">
    <source>
        <dbReference type="EMBL" id="GES08801.1"/>
    </source>
</evidence>
<evidence type="ECO:0000259" key="1">
    <source>
        <dbReference type="Pfam" id="PF02627"/>
    </source>
</evidence>